<dbReference type="RefSeq" id="WP_066806595.1">
    <property type="nucleotide sequence ID" value="NZ_CP014206.1"/>
</dbReference>
<keyword evidence="3" id="KW-1185">Reference proteome</keyword>
<accession>A0A126QSK4</accession>
<evidence type="ECO:0000313" key="2">
    <source>
        <dbReference type="EMBL" id="TDT86792.1"/>
    </source>
</evidence>
<gene>
    <name evidence="1" type="ORF">AWY79_17255</name>
    <name evidence="2" type="ORF">EDC59_111110</name>
</gene>
<dbReference type="Proteomes" id="UP000055611">
    <property type="component" value="Chromosome"/>
</dbReference>
<evidence type="ECO:0000313" key="3">
    <source>
        <dbReference type="Proteomes" id="UP000055611"/>
    </source>
</evidence>
<proteinExistence type="predicted"/>
<protein>
    <submittedName>
        <fullName evidence="2">Uncharacterized protein</fullName>
    </submittedName>
</protein>
<dbReference type="Proteomes" id="UP000295506">
    <property type="component" value="Unassembled WGS sequence"/>
</dbReference>
<name>A0A126QSK4_9BACT</name>
<evidence type="ECO:0000313" key="1">
    <source>
        <dbReference type="EMBL" id="AMK12726.1"/>
    </source>
</evidence>
<reference evidence="2 4" key="2">
    <citation type="submission" date="2019-03" db="EMBL/GenBank/DDBJ databases">
        <title>Genomic Encyclopedia of Type Strains, Phase IV (KMG-IV): sequencing the most valuable type-strain genomes for metagenomic binning, comparative biology and taxonomic classification.</title>
        <authorList>
            <person name="Goeker M."/>
        </authorList>
    </citation>
    <scope>NUCLEOTIDE SEQUENCE [LARGE SCALE GENOMIC DNA]</scope>
    <source>
        <strain evidence="2 4">DSM 101483</strain>
    </source>
</reference>
<evidence type="ECO:0000313" key="4">
    <source>
        <dbReference type="Proteomes" id="UP000295506"/>
    </source>
</evidence>
<dbReference type="KEGG" id="dej:AWY79_17255"/>
<organism evidence="2 4">
    <name type="scientific">Pseudodesulfovibrio indicus</name>
    <dbReference type="NCBI Taxonomy" id="1716143"/>
    <lineage>
        <taxon>Bacteria</taxon>
        <taxon>Pseudomonadati</taxon>
        <taxon>Thermodesulfobacteriota</taxon>
        <taxon>Desulfovibrionia</taxon>
        <taxon>Desulfovibrionales</taxon>
        <taxon>Desulfovibrionaceae</taxon>
    </lineage>
</organism>
<dbReference type="EMBL" id="CP014206">
    <property type="protein sequence ID" value="AMK12726.1"/>
    <property type="molecule type" value="Genomic_DNA"/>
</dbReference>
<dbReference type="OrthoDB" id="5465079at2"/>
<reference evidence="1 3" key="1">
    <citation type="journal article" date="2016" name="Front. Microbiol.">
        <title>Genome Sequence of the Piezophilic, Mesophilic Sulfate-Reducing Bacterium Desulfovibrio indicus J2T.</title>
        <authorList>
            <person name="Cao J."/>
            <person name="Maignien L."/>
            <person name="Shao Z."/>
            <person name="Alain K."/>
            <person name="Jebbar M."/>
        </authorList>
    </citation>
    <scope>NUCLEOTIDE SEQUENCE [LARGE SCALE GENOMIC DNA]</scope>
    <source>
        <strain evidence="1 3">J2</strain>
    </source>
</reference>
<sequence>MSDQGQRIEFGDSGPYLFQEIDVQPEGMLLEDHAVCLLRFEGLYLPVALAACAPMAEALTQMEQTAMGPEREGMIPLEFDLSETLELPLLTSVAGESFQHGETVYLDVFFDQTRARLCFSILTAAAVGQILSQLPKQE</sequence>
<dbReference type="EMBL" id="SOBK01000011">
    <property type="protein sequence ID" value="TDT86792.1"/>
    <property type="molecule type" value="Genomic_DNA"/>
</dbReference>
<dbReference type="AlphaFoldDB" id="A0A126QSK4"/>